<dbReference type="Pfam" id="PF18899">
    <property type="entry name" value="DUF5655"/>
    <property type="match status" value="1"/>
</dbReference>
<name>A0ABT0RKP4_9SPHN</name>
<evidence type="ECO:0000313" key="3">
    <source>
        <dbReference type="Proteomes" id="UP001165363"/>
    </source>
</evidence>
<dbReference type="RefSeq" id="WP_249847108.1">
    <property type="nucleotide sequence ID" value="NZ_JAMGBD010000001.1"/>
</dbReference>
<dbReference type="InterPro" id="IPR043714">
    <property type="entry name" value="DUF5655"/>
</dbReference>
<accession>A0ABT0RKP4</accession>
<evidence type="ECO:0000259" key="1">
    <source>
        <dbReference type="Pfam" id="PF18899"/>
    </source>
</evidence>
<reference evidence="2" key="1">
    <citation type="submission" date="2022-05" db="EMBL/GenBank/DDBJ databases">
        <authorList>
            <person name="Jo J.-H."/>
            <person name="Im W.-T."/>
        </authorList>
    </citation>
    <scope>NUCLEOTIDE SEQUENCE</scope>
    <source>
        <strain evidence="2">SE158</strain>
    </source>
</reference>
<dbReference type="Proteomes" id="UP001165363">
    <property type="component" value="Unassembled WGS sequence"/>
</dbReference>
<dbReference type="EMBL" id="JAMGBD010000001">
    <property type="protein sequence ID" value="MCL6683165.1"/>
    <property type="molecule type" value="Genomic_DNA"/>
</dbReference>
<evidence type="ECO:0000313" key="2">
    <source>
        <dbReference type="EMBL" id="MCL6683165.1"/>
    </source>
</evidence>
<sequence length="305" mass="33871">MSDLKLFRVKGNGVAQLTGGAVALEKSLQLTFEMNLEALLGVRFLASEYVTEGGRMDTLGIDENGTPVIIEYKRSSNENVINQGLFYLNWLMGHRKDFEWSVLERFGADEAKKVDWSGPRLICIAGDFTKYDEHAVKQMNRNIDLIRYRKFEGDLLLLEQLTTTSASASGGSVSTASGISAAGAKGKYKSVSQQIQEAPPALKDQYESLASYLMALGDDVSVKPTECYVAFRRIKNFACVEIRNQINKLLIYGKVNPDTVQLEPGFTRDVRKIGHYGTGDLEITIASDLDFEKAKPLLDRAYNEA</sequence>
<protein>
    <submittedName>
        <fullName evidence="2">DUF5655 domain-containing protein</fullName>
    </submittedName>
</protein>
<dbReference type="InterPro" id="IPR011856">
    <property type="entry name" value="tRNA_endonuc-like_dom_sf"/>
</dbReference>
<gene>
    <name evidence="2" type="ORF">LZ536_04495</name>
</gene>
<comment type="caution">
    <text evidence="2">The sequence shown here is derived from an EMBL/GenBank/DDBJ whole genome shotgun (WGS) entry which is preliminary data.</text>
</comment>
<proteinExistence type="predicted"/>
<organism evidence="2 3">
    <name type="scientific">Sphingomonas alba</name>
    <dbReference type="NCBI Taxonomy" id="2908208"/>
    <lineage>
        <taxon>Bacteria</taxon>
        <taxon>Pseudomonadati</taxon>
        <taxon>Pseudomonadota</taxon>
        <taxon>Alphaproteobacteria</taxon>
        <taxon>Sphingomonadales</taxon>
        <taxon>Sphingomonadaceae</taxon>
        <taxon>Sphingomonas</taxon>
    </lineage>
</organism>
<keyword evidence="3" id="KW-1185">Reference proteome</keyword>
<dbReference type="Gene3D" id="3.40.1350.10">
    <property type="match status" value="1"/>
</dbReference>
<feature type="domain" description="DUF5655" evidence="1">
    <location>
        <begin position="192"/>
        <end position="303"/>
    </location>
</feature>